<evidence type="ECO:0000256" key="2">
    <source>
        <dbReference type="ARBA" id="ARBA00022614"/>
    </source>
</evidence>
<dbReference type="SMART" id="SM00364">
    <property type="entry name" value="LRR_BAC"/>
    <property type="match status" value="8"/>
</dbReference>
<dbReference type="Gene3D" id="3.40.50.300">
    <property type="entry name" value="P-loop containing nucleotide triphosphate hydrolases"/>
    <property type="match status" value="1"/>
</dbReference>
<dbReference type="InterPro" id="IPR001611">
    <property type="entry name" value="Leu-rich_rpt"/>
</dbReference>
<feature type="non-terminal residue" evidence="9">
    <location>
        <position position="1"/>
    </location>
</feature>
<dbReference type="Pfam" id="PF08477">
    <property type="entry name" value="Roc"/>
    <property type="match status" value="1"/>
</dbReference>
<dbReference type="Gene3D" id="1.25.40.20">
    <property type="entry name" value="Ankyrin repeat-containing domain"/>
    <property type="match status" value="3"/>
</dbReference>
<dbReference type="PROSITE" id="PS51450">
    <property type="entry name" value="LRR"/>
    <property type="match status" value="3"/>
</dbReference>
<evidence type="ECO:0000256" key="3">
    <source>
        <dbReference type="ARBA" id="ARBA00022737"/>
    </source>
</evidence>
<keyword evidence="3" id="KW-0677">Repeat</keyword>
<dbReference type="Pfam" id="PF12796">
    <property type="entry name" value="Ank_2"/>
    <property type="match status" value="3"/>
</dbReference>
<feature type="compositionally biased region" description="Polar residues" evidence="7">
    <location>
        <begin position="681"/>
        <end position="693"/>
    </location>
</feature>
<dbReference type="AlphaFoldDB" id="A0AA35T8T3"/>
<keyword evidence="2" id="KW-0433">Leucine-rich repeat</keyword>
<keyword evidence="9" id="KW-0418">Kinase</keyword>
<dbReference type="PROSITE" id="PS50297">
    <property type="entry name" value="ANK_REP_REGION"/>
    <property type="match status" value="4"/>
</dbReference>
<name>A0AA35T8T3_GEOBA</name>
<dbReference type="PANTHER" id="PTHR24198:SF169">
    <property type="entry name" value="NON-SPECIFIC SERINE_THREONINE PROTEIN KINASE"/>
    <property type="match status" value="1"/>
</dbReference>
<dbReference type="SUPFAM" id="SSF48403">
    <property type="entry name" value="Ankyrin repeat"/>
    <property type="match status" value="2"/>
</dbReference>
<dbReference type="InterPro" id="IPR027417">
    <property type="entry name" value="P-loop_NTPase"/>
</dbReference>
<dbReference type="PROSITE" id="PS50088">
    <property type="entry name" value="ANK_REPEAT"/>
    <property type="match status" value="5"/>
</dbReference>
<evidence type="ECO:0000259" key="8">
    <source>
        <dbReference type="PROSITE" id="PS51424"/>
    </source>
</evidence>
<evidence type="ECO:0000256" key="7">
    <source>
        <dbReference type="SAM" id="MobiDB-lite"/>
    </source>
</evidence>
<dbReference type="PROSITE" id="PS51424">
    <property type="entry name" value="ROC"/>
    <property type="match status" value="1"/>
</dbReference>
<feature type="domain" description="Roc" evidence="8">
    <location>
        <begin position="963"/>
        <end position="1172"/>
    </location>
</feature>
<dbReference type="InterPro" id="IPR002110">
    <property type="entry name" value="Ankyrin_rpt"/>
</dbReference>
<feature type="repeat" description="ANK" evidence="6">
    <location>
        <begin position="86"/>
        <end position="118"/>
    </location>
</feature>
<keyword evidence="5 6" id="KW-0040">ANK repeat</keyword>
<dbReference type="InterPro" id="IPR036770">
    <property type="entry name" value="Ankyrin_rpt-contain_sf"/>
</dbReference>
<feature type="compositionally biased region" description="Basic residues" evidence="7">
    <location>
        <begin position="662"/>
        <end position="674"/>
    </location>
</feature>
<dbReference type="GO" id="GO:0016301">
    <property type="term" value="F:kinase activity"/>
    <property type="evidence" value="ECO:0007669"/>
    <property type="project" value="UniProtKB-KW"/>
</dbReference>
<comment type="caution">
    <text evidence="9">The sequence shown here is derived from an EMBL/GenBank/DDBJ whole genome shotgun (WGS) entry which is preliminary data.</text>
</comment>
<protein>
    <submittedName>
        <fullName evidence="9">Leucine-rich repeat serine/threonine-protein kinase 1</fullName>
    </submittedName>
</protein>
<keyword evidence="10" id="KW-1185">Reference proteome</keyword>
<feature type="repeat" description="ANK" evidence="6">
    <location>
        <begin position="325"/>
        <end position="348"/>
    </location>
</feature>
<dbReference type="GO" id="GO:0009966">
    <property type="term" value="P:regulation of signal transduction"/>
    <property type="evidence" value="ECO:0007669"/>
    <property type="project" value="UniProtKB-ARBA"/>
</dbReference>
<dbReference type="EMBL" id="CASHTH010003324">
    <property type="protein sequence ID" value="CAI8043369.1"/>
    <property type="molecule type" value="Genomic_DNA"/>
</dbReference>
<evidence type="ECO:0000256" key="6">
    <source>
        <dbReference type="PROSITE-ProRule" id="PRU00023"/>
    </source>
</evidence>
<evidence type="ECO:0000256" key="5">
    <source>
        <dbReference type="ARBA" id="ARBA00023043"/>
    </source>
</evidence>
<evidence type="ECO:0000256" key="4">
    <source>
        <dbReference type="ARBA" id="ARBA00022741"/>
    </source>
</evidence>
<organism evidence="9 10">
    <name type="scientific">Geodia barretti</name>
    <name type="common">Barrett's horny sponge</name>
    <dbReference type="NCBI Taxonomy" id="519541"/>
    <lineage>
        <taxon>Eukaryota</taxon>
        <taxon>Metazoa</taxon>
        <taxon>Porifera</taxon>
        <taxon>Demospongiae</taxon>
        <taxon>Heteroscleromorpha</taxon>
        <taxon>Tetractinellida</taxon>
        <taxon>Astrophorina</taxon>
        <taxon>Geodiidae</taxon>
        <taxon>Geodia</taxon>
    </lineage>
</organism>
<reference evidence="9" key="1">
    <citation type="submission" date="2023-03" db="EMBL/GenBank/DDBJ databases">
        <authorList>
            <person name="Steffen K."/>
            <person name="Cardenas P."/>
        </authorList>
    </citation>
    <scope>NUCLEOTIDE SEQUENCE</scope>
</reference>
<comment type="cofactor">
    <cofactor evidence="1">
        <name>Mg(2+)</name>
        <dbReference type="ChEBI" id="CHEBI:18420"/>
    </cofactor>
</comment>
<keyword evidence="4" id="KW-0547">Nucleotide-binding</keyword>
<accession>A0AA35T8T3</accession>
<feature type="repeat" description="ANK" evidence="6">
    <location>
        <begin position="361"/>
        <end position="393"/>
    </location>
</feature>
<dbReference type="SUPFAM" id="SSF52540">
    <property type="entry name" value="P-loop containing nucleoside triphosphate hydrolases"/>
    <property type="match status" value="1"/>
</dbReference>
<dbReference type="InterPro" id="IPR020859">
    <property type="entry name" value="ROC"/>
</dbReference>
<dbReference type="SMART" id="SM00248">
    <property type="entry name" value="ANK"/>
    <property type="match status" value="7"/>
</dbReference>
<dbReference type="PRINTS" id="PR00449">
    <property type="entry name" value="RASTRNSFRMNG"/>
</dbReference>
<keyword evidence="9" id="KW-0808">Transferase</keyword>
<dbReference type="InterPro" id="IPR003591">
    <property type="entry name" value="Leu-rich_rpt_typical-subtyp"/>
</dbReference>
<dbReference type="Pfam" id="PF00560">
    <property type="entry name" value="LRR_1"/>
    <property type="match status" value="1"/>
</dbReference>
<evidence type="ECO:0000313" key="9">
    <source>
        <dbReference type="EMBL" id="CAI8043369.1"/>
    </source>
</evidence>
<feature type="repeat" description="ANK" evidence="6">
    <location>
        <begin position="50"/>
        <end position="82"/>
    </location>
</feature>
<dbReference type="PRINTS" id="PR01415">
    <property type="entry name" value="ANKYRIN"/>
</dbReference>
<dbReference type="Proteomes" id="UP001174909">
    <property type="component" value="Unassembled WGS sequence"/>
</dbReference>
<dbReference type="Gene3D" id="3.80.10.10">
    <property type="entry name" value="Ribonuclease Inhibitor"/>
    <property type="match status" value="3"/>
</dbReference>
<dbReference type="InterPro" id="IPR032675">
    <property type="entry name" value="LRR_dom_sf"/>
</dbReference>
<proteinExistence type="predicted"/>
<evidence type="ECO:0000256" key="1">
    <source>
        <dbReference type="ARBA" id="ARBA00001946"/>
    </source>
</evidence>
<gene>
    <name evidence="9" type="ORF">GBAR_LOCUS24061</name>
</gene>
<dbReference type="SMART" id="SM00369">
    <property type="entry name" value="LRR_TYP"/>
    <property type="match status" value="7"/>
</dbReference>
<evidence type="ECO:0000313" key="10">
    <source>
        <dbReference type="Proteomes" id="UP001174909"/>
    </source>
</evidence>
<feature type="repeat" description="ANK" evidence="6">
    <location>
        <begin position="261"/>
        <end position="293"/>
    </location>
</feature>
<sequence length="1231" mass="138112">MSSSLGRLLSSIVDPVMDASLVDNTTRLLDVLNGLSPERLHKVLTRTDERGFTPLHLAAERNQPESLKCLLIKDANPNIRSTLTTSEVTPLHLAARHGHLACLQLLVQLGGDIMLQDRCHLTPVDYAQINGQDLCFNYLNEVIAQRQAEERTGVEDVLIQVELNLAVDNAQTLNHWKQLNDLFPLSLNTRDPSQLESIMYRHCIVINNRDVVRVLGRICKDIPISLHGASLLHAACRYGRTELTQLLVAKMPEILFSITNEAYNPLHVAVVHQHLEIIKILVSSQSSSSPQTQRGTDAAASSDRDASFSTSLHLQQARFGEPTMSGHTVLHLAVALNNTDIMKVLVRHHRRLKLSCEAAKCGYTALHLAVFLNHTECARVLLKSGANPNASLSPTTTGELTHISRSILSEAVINKNLGLLQTLIDYGGEDRAHSAIKICIPSAEHRRFIIPLLGSLIRLDDGVKLNKQAGRKVKTGVAEWANLQMAEIDPAWVGHAIRCSKFLKMQKIESGALSQHLTTINLSGNSLTWLPPGLFQLGGLQVLNASSNNITGLPDLQQMYNSERDTYEWSCRSLARINLSKNQLTELPHFLFKIPSLSHLDVSHNQLVSLPFDLWSAPKLYQMVGSFNKLEYLPTNWPGVLSTHRVVEPELTPEEQGEGRERGKRGKGGKRRVVRSGPKGQRQSAMESDSEVQPITRLQDCLNISNSTLPIEWGSGEGREEVYEGLGMLNLSNNLIREIPENFPCLCPKLIRLDLSHNQIRFVSFPYQLPPNLKHVSLSYNLLETLNCTSFSPKPLPCTNPPFLADNPTIYRDNVSFCSHRQHYQLTRLSNMEMTNCQLREVNLRVAADTRRRKDADDSAQQGSSSGVKVQNPEGLVCPLLTRLLLSHNLLSCVPDSVCDMVSLNSLDLSHNDIIELPPRLGRLSNLWEFPLDGLKLISPPHNIIERGKTRDIIGFLWSLLQRARPYHRMKLMLVGKAARGKTTLLSRISEKGQRGLQDNWALIRMVGAERLKGNLSTVGIVVSDWTYYKRVRESQTNLRSITFMTWDFGGQEEYYATHQCFISRRSLYLVVWNVTHGMAGAEELRPWLLNIQARAPNSPVIIVATHYDKLSFRQAKEECRECQDYIARVYGTADRQREGFPQIMRSMIVSCKSGRGINELRDALFDVASQVKENTVAGRGIGCGRIPDYRLLMDQLVPASYLQLEDTIRNLAIQMKHLNKPPVLSYKELR</sequence>
<dbReference type="PANTHER" id="PTHR24198">
    <property type="entry name" value="ANKYRIN REPEAT AND PROTEIN KINASE DOMAIN-CONTAINING PROTEIN"/>
    <property type="match status" value="1"/>
</dbReference>
<dbReference type="SUPFAM" id="SSF52075">
    <property type="entry name" value="Outer arm dynein light chain 1"/>
    <property type="match status" value="1"/>
</dbReference>
<dbReference type="Gene3D" id="3.30.70.1390">
    <property type="entry name" value="ROC domain from the Parkinson's disease-associated leucine-rich repeat kinase 2"/>
    <property type="match status" value="1"/>
</dbReference>
<feature type="region of interest" description="Disordered" evidence="7">
    <location>
        <begin position="648"/>
        <end position="693"/>
    </location>
</feature>
<dbReference type="SUPFAM" id="SSF52058">
    <property type="entry name" value="L domain-like"/>
    <property type="match status" value="1"/>
</dbReference>
<dbReference type="GO" id="GO:0000166">
    <property type="term" value="F:nucleotide binding"/>
    <property type="evidence" value="ECO:0007669"/>
    <property type="project" value="UniProtKB-KW"/>
</dbReference>